<proteinExistence type="predicted"/>
<keyword evidence="3" id="KW-1185">Reference proteome</keyword>
<dbReference type="Proteomes" id="UP000563349">
    <property type="component" value="Unassembled WGS sequence"/>
</dbReference>
<dbReference type="PANTHER" id="PTHR22916">
    <property type="entry name" value="GLYCOSYLTRANSFERASE"/>
    <property type="match status" value="1"/>
</dbReference>
<comment type="caution">
    <text evidence="2">The sequence shown here is derived from an EMBL/GenBank/DDBJ whole genome shotgun (WGS) entry which is preliminary data.</text>
</comment>
<reference evidence="2 3" key="1">
    <citation type="submission" date="2020-07" db="EMBL/GenBank/DDBJ databases">
        <title>MOT database genomes.</title>
        <authorList>
            <person name="Joseph S."/>
            <person name="Aduse-Opoku J."/>
            <person name="Hashim A."/>
            <person name="Wade W."/>
            <person name="Curtis M."/>
        </authorList>
    </citation>
    <scope>NUCLEOTIDE SEQUENCE [LARGE SCALE GENOMIC DNA]</scope>
    <source>
        <strain evidence="2 3">CCW311</strain>
    </source>
</reference>
<gene>
    <name evidence="2" type="ORF">HZY93_04230</name>
</gene>
<dbReference type="RefSeq" id="WP_179923798.1">
    <property type="nucleotide sequence ID" value="NZ_CP128228.1"/>
</dbReference>
<name>A0A7Z0LDB7_9STRE</name>
<sequence>MAHEAISVIIPVYNGESYVKNCIESLLAQTYQNFKMYIVDDGSTDSTLVVLDNYKNHPKIEVITQKNRGVSAARNKGLEFVQGDYISFVDIDDIVAPDYFESLLSPFLTSEITLSICSYTAIDLEKNSKTAPSLAAGKMTQDKAIEYILSERGPQGYLWNKLFLSKQIKENHLHFHSDIFMAEDLLFVVEYLLHGGDIYITDRPLYEYMIYSGSSNKTRLSTLKPGYKKYFENFLLCLDRIIGSLPEELFLSKQAASGRKGRVAIQYLRANNLMVNADKQLTAGLKQIAKHHKRDYFNGLDASKKAKIVYLLTLYVPLLILWRDKKHFLK</sequence>
<feature type="domain" description="Glycosyltransferase 2-like" evidence="1">
    <location>
        <begin position="7"/>
        <end position="140"/>
    </location>
</feature>
<dbReference type="InterPro" id="IPR029044">
    <property type="entry name" value="Nucleotide-diphossugar_trans"/>
</dbReference>
<dbReference type="EMBL" id="JACBYG010000039">
    <property type="protein sequence ID" value="NYS49181.1"/>
    <property type="molecule type" value="Genomic_DNA"/>
</dbReference>
<dbReference type="GO" id="GO:0016758">
    <property type="term" value="F:hexosyltransferase activity"/>
    <property type="evidence" value="ECO:0007669"/>
    <property type="project" value="UniProtKB-ARBA"/>
</dbReference>
<accession>A0A7Z0LDB7</accession>
<evidence type="ECO:0000259" key="1">
    <source>
        <dbReference type="Pfam" id="PF00535"/>
    </source>
</evidence>
<dbReference type="Pfam" id="PF00535">
    <property type="entry name" value="Glycos_transf_2"/>
    <property type="match status" value="1"/>
</dbReference>
<dbReference type="AlphaFoldDB" id="A0A7Z0LDB7"/>
<dbReference type="PANTHER" id="PTHR22916:SF3">
    <property type="entry name" value="UDP-GLCNAC:BETAGAL BETA-1,3-N-ACETYLGLUCOSAMINYLTRANSFERASE-LIKE PROTEIN 1"/>
    <property type="match status" value="1"/>
</dbReference>
<dbReference type="CDD" id="cd00761">
    <property type="entry name" value="Glyco_tranf_GTA_type"/>
    <property type="match status" value="1"/>
</dbReference>
<organism evidence="2 3">
    <name type="scientific">Streptococcus danieliae</name>
    <dbReference type="NCBI Taxonomy" id="747656"/>
    <lineage>
        <taxon>Bacteria</taxon>
        <taxon>Bacillati</taxon>
        <taxon>Bacillota</taxon>
        <taxon>Bacilli</taxon>
        <taxon>Lactobacillales</taxon>
        <taxon>Streptococcaceae</taxon>
        <taxon>Streptococcus</taxon>
    </lineage>
</organism>
<dbReference type="InterPro" id="IPR001173">
    <property type="entry name" value="Glyco_trans_2-like"/>
</dbReference>
<evidence type="ECO:0000313" key="2">
    <source>
        <dbReference type="EMBL" id="NYS49181.1"/>
    </source>
</evidence>
<keyword evidence="2" id="KW-0808">Transferase</keyword>
<dbReference type="Gene3D" id="3.90.550.10">
    <property type="entry name" value="Spore Coat Polysaccharide Biosynthesis Protein SpsA, Chain A"/>
    <property type="match status" value="1"/>
</dbReference>
<evidence type="ECO:0000313" key="3">
    <source>
        <dbReference type="Proteomes" id="UP000563349"/>
    </source>
</evidence>
<protein>
    <submittedName>
        <fullName evidence="2">Glycosyltransferase</fullName>
    </submittedName>
</protein>
<dbReference type="SUPFAM" id="SSF53448">
    <property type="entry name" value="Nucleotide-diphospho-sugar transferases"/>
    <property type="match status" value="1"/>
</dbReference>